<accession>U5D1I3</accession>
<dbReference type="EMBL" id="KI392069">
    <property type="protein sequence ID" value="ERN19481.1"/>
    <property type="molecule type" value="Genomic_DNA"/>
</dbReference>
<dbReference type="Gramene" id="ERN19481">
    <property type="protein sequence ID" value="ERN19481"/>
    <property type="gene ID" value="AMTR_s00069p00194900"/>
</dbReference>
<evidence type="ECO:0000313" key="1">
    <source>
        <dbReference type="EMBL" id="ERN19481.1"/>
    </source>
</evidence>
<dbReference type="AlphaFoldDB" id="U5D1I3"/>
<organism evidence="1 2">
    <name type="scientific">Amborella trichopoda</name>
    <dbReference type="NCBI Taxonomy" id="13333"/>
    <lineage>
        <taxon>Eukaryota</taxon>
        <taxon>Viridiplantae</taxon>
        <taxon>Streptophyta</taxon>
        <taxon>Embryophyta</taxon>
        <taxon>Tracheophyta</taxon>
        <taxon>Spermatophyta</taxon>
        <taxon>Magnoliopsida</taxon>
        <taxon>Amborellales</taxon>
        <taxon>Amborellaceae</taxon>
        <taxon>Amborella</taxon>
    </lineage>
</organism>
<protein>
    <submittedName>
        <fullName evidence="1">Uncharacterized protein</fullName>
    </submittedName>
</protein>
<gene>
    <name evidence="1" type="ORF">AMTR_s00069p00194900</name>
</gene>
<keyword evidence="2" id="KW-1185">Reference proteome</keyword>
<evidence type="ECO:0000313" key="2">
    <source>
        <dbReference type="Proteomes" id="UP000017836"/>
    </source>
</evidence>
<sequence length="76" mass="8460">MASSMALVGAGFLYRPKMEVERRFRSSCIKTKPSSSYVSVRAEAINPEIRKTEQKVVDSVQVSELSNPLTAYCRAC</sequence>
<name>U5D1I3_AMBTC</name>
<dbReference type="HOGENOM" id="CLU_2657781_0_0_1"/>
<dbReference type="STRING" id="13333.U5D1I3"/>
<reference evidence="2" key="1">
    <citation type="journal article" date="2013" name="Science">
        <title>The Amborella genome and the evolution of flowering plants.</title>
        <authorList>
            <consortium name="Amborella Genome Project"/>
        </authorList>
    </citation>
    <scope>NUCLEOTIDE SEQUENCE [LARGE SCALE GENOMIC DNA]</scope>
</reference>
<proteinExistence type="predicted"/>
<dbReference type="Proteomes" id="UP000017836">
    <property type="component" value="Unassembled WGS sequence"/>
</dbReference>